<keyword evidence="8" id="KW-1185">Reference proteome</keyword>
<dbReference type="PANTHER" id="PTHR43461">
    <property type="entry name" value="TRANSMEMBRANE PROTEIN 256"/>
    <property type="match status" value="1"/>
</dbReference>
<feature type="transmembrane region" description="Helical" evidence="6">
    <location>
        <begin position="74"/>
        <end position="93"/>
    </location>
</feature>
<keyword evidence="4 6" id="KW-1133">Transmembrane helix</keyword>
<gene>
    <name evidence="7" type="ORF">RQM59_08320</name>
</gene>
<evidence type="ECO:0000313" key="7">
    <source>
        <dbReference type="EMBL" id="MDT7832382.1"/>
    </source>
</evidence>
<keyword evidence="3 6" id="KW-0812">Transmembrane</keyword>
<keyword evidence="5 6" id="KW-0472">Membrane</keyword>
<protein>
    <submittedName>
        <fullName evidence="7">DUF423 domain-containing protein</fullName>
    </submittedName>
</protein>
<evidence type="ECO:0000313" key="8">
    <source>
        <dbReference type="Proteomes" id="UP001257277"/>
    </source>
</evidence>
<evidence type="ECO:0000256" key="6">
    <source>
        <dbReference type="SAM" id="Phobius"/>
    </source>
</evidence>
<organism evidence="7 8">
    <name type="scientific">Asprobacillus argus</name>
    <dbReference type="NCBI Taxonomy" id="3076534"/>
    <lineage>
        <taxon>Bacteria</taxon>
        <taxon>Pseudomonadati</taxon>
        <taxon>Bacteroidota</taxon>
        <taxon>Flavobacteriia</taxon>
        <taxon>Flavobacteriales</taxon>
        <taxon>Flavobacteriaceae</taxon>
        <taxon>Asprobacillus</taxon>
    </lineage>
</organism>
<reference evidence="7 8" key="1">
    <citation type="submission" date="2023-09" db="EMBL/GenBank/DDBJ databases">
        <title>Novel taxa isolated from Blanes Bay.</title>
        <authorList>
            <person name="Rey-Velasco X."/>
            <person name="Lucena T."/>
        </authorList>
    </citation>
    <scope>NUCLEOTIDE SEQUENCE [LARGE SCALE GENOMIC DNA]</scope>
    <source>
        <strain evidence="7 8">S356</strain>
    </source>
</reference>
<evidence type="ECO:0000256" key="1">
    <source>
        <dbReference type="ARBA" id="ARBA00004141"/>
    </source>
</evidence>
<dbReference type="Pfam" id="PF04241">
    <property type="entry name" value="DUF423"/>
    <property type="match status" value="1"/>
</dbReference>
<name>A0ABU3LFL3_9FLAO</name>
<evidence type="ECO:0000256" key="5">
    <source>
        <dbReference type="ARBA" id="ARBA00023136"/>
    </source>
</evidence>
<feature type="transmembrane region" description="Helical" evidence="6">
    <location>
        <begin position="99"/>
        <end position="122"/>
    </location>
</feature>
<comment type="subcellular location">
    <subcellularLocation>
        <location evidence="1">Membrane</location>
        <topology evidence="1">Multi-pass membrane protein</topology>
    </subcellularLocation>
</comment>
<proteinExistence type="inferred from homology"/>
<evidence type="ECO:0000256" key="3">
    <source>
        <dbReference type="ARBA" id="ARBA00022692"/>
    </source>
</evidence>
<evidence type="ECO:0000256" key="4">
    <source>
        <dbReference type="ARBA" id="ARBA00022989"/>
    </source>
</evidence>
<comment type="similarity">
    <text evidence="2">Belongs to the UPF0382 family.</text>
</comment>
<dbReference type="EMBL" id="JAVTTO010000003">
    <property type="protein sequence ID" value="MDT7832382.1"/>
    <property type="molecule type" value="Genomic_DNA"/>
</dbReference>
<sequence length="130" mass="14737">MLDMNKNLSITAFLGLTAIVLGAFASHALKEKLTVEAISSMETAIRYQMYHVIVLLFVNSYNGFTEKFKNKVSLFFFFGILFFSGSIYLIYLLGVPVKAIWFITPLGGGLFVVGWLLLLFFFMKKVINKK</sequence>
<dbReference type="Proteomes" id="UP001257277">
    <property type="component" value="Unassembled WGS sequence"/>
</dbReference>
<dbReference type="PANTHER" id="PTHR43461:SF1">
    <property type="entry name" value="TRANSMEMBRANE PROTEIN 256"/>
    <property type="match status" value="1"/>
</dbReference>
<comment type="caution">
    <text evidence="7">The sequence shown here is derived from an EMBL/GenBank/DDBJ whole genome shotgun (WGS) entry which is preliminary data.</text>
</comment>
<feature type="transmembrane region" description="Helical" evidence="6">
    <location>
        <begin position="44"/>
        <end position="62"/>
    </location>
</feature>
<dbReference type="InterPro" id="IPR006696">
    <property type="entry name" value="DUF423"/>
</dbReference>
<accession>A0ABU3LFL3</accession>
<evidence type="ECO:0000256" key="2">
    <source>
        <dbReference type="ARBA" id="ARBA00009694"/>
    </source>
</evidence>